<evidence type="ECO:0000313" key="1">
    <source>
        <dbReference type="EMBL" id="KAG2252837.1"/>
    </source>
</evidence>
<proteinExistence type="predicted"/>
<dbReference type="AlphaFoldDB" id="A0A8X7PLE5"/>
<organism evidence="1 2">
    <name type="scientific">Brassica carinata</name>
    <name type="common">Ethiopian mustard</name>
    <name type="synonym">Abyssinian cabbage</name>
    <dbReference type="NCBI Taxonomy" id="52824"/>
    <lineage>
        <taxon>Eukaryota</taxon>
        <taxon>Viridiplantae</taxon>
        <taxon>Streptophyta</taxon>
        <taxon>Embryophyta</taxon>
        <taxon>Tracheophyta</taxon>
        <taxon>Spermatophyta</taxon>
        <taxon>Magnoliopsida</taxon>
        <taxon>eudicotyledons</taxon>
        <taxon>Gunneridae</taxon>
        <taxon>Pentapetalae</taxon>
        <taxon>rosids</taxon>
        <taxon>malvids</taxon>
        <taxon>Brassicales</taxon>
        <taxon>Brassicaceae</taxon>
        <taxon>Brassiceae</taxon>
        <taxon>Brassica</taxon>
    </lineage>
</organism>
<reference evidence="1 2" key="1">
    <citation type="submission" date="2020-02" db="EMBL/GenBank/DDBJ databases">
        <authorList>
            <person name="Ma Q."/>
            <person name="Huang Y."/>
            <person name="Song X."/>
            <person name="Pei D."/>
        </authorList>
    </citation>
    <scope>NUCLEOTIDE SEQUENCE [LARGE SCALE GENOMIC DNA]</scope>
    <source>
        <strain evidence="1">Sxm20200214</strain>
        <tissue evidence="1">Leaf</tissue>
    </source>
</reference>
<comment type="caution">
    <text evidence="1">The sequence shown here is derived from an EMBL/GenBank/DDBJ whole genome shotgun (WGS) entry which is preliminary data.</text>
</comment>
<dbReference type="Proteomes" id="UP000886595">
    <property type="component" value="Unassembled WGS sequence"/>
</dbReference>
<protein>
    <submittedName>
        <fullName evidence="1">Uncharacterized protein</fullName>
    </submittedName>
</protein>
<name>A0A8X7PLE5_BRACI</name>
<dbReference type="EMBL" id="JAAMPC010000016">
    <property type="protein sequence ID" value="KAG2252837.1"/>
    <property type="molecule type" value="Genomic_DNA"/>
</dbReference>
<accession>A0A8X7PLE5</accession>
<keyword evidence="2" id="KW-1185">Reference proteome</keyword>
<gene>
    <name evidence="1" type="ORF">Bca52824_082973</name>
</gene>
<sequence>MVAENTYPHPGYVDSSSYETEFADATIAAHAAAESAERASGKQPIKDDVNDSCSKMFAQETVKLGIIEVHTQAMFLMTITSSLRINDLSNR</sequence>
<evidence type="ECO:0000313" key="2">
    <source>
        <dbReference type="Proteomes" id="UP000886595"/>
    </source>
</evidence>